<accession>A0ACC6V039</accession>
<name>A0ACC6V039_9CREN</name>
<dbReference type="EMBL" id="JZWT02000007">
    <property type="protein sequence ID" value="MFB6490350.1"/>
    <property type="molecule type" value="Genomic_DNA"/>
</dbReference>
<protein>
    <submittedName>
        <fullName evidence="1">ZPR1 zinc finger domain-containing protein</fullName>
    </submittedName>
</protein>
<evidence type="ECO:0000313" key="2">
    <source>
        <dbReference type="Proteomes" id="UP000033636"/>
    </source>
</evidence>
<evidence type="ECO:0000313" key="1">
    <source>
        <dbReference type="EMBL" id="MFB6490350.1"/>
    </source>
</evidence>
<reference evidence="1" key="1">
    <citation type="submission" date="2024-07" db="EMBL/GenBank/DDBJ databases">
        <title>Metagenome and Metagenome-Assembled Genomes of Archaea from a hot spring from the geothermal field of Los Azufres, Mexico.</title>
        <authorList>
            <person name="Marin-Paredes R."/>
            <person name="Martinez-Romero E."/>
            <person name="Servin-Garciduenas L.E."/>
        </authorList>
    </citation>
    <scope>NUCLEOTIDE SEQUENCE</scope>
</reference>
<comment type="caution">
    <text evidence="1">The sequence shown here is derived from an EMBL/GenBank/DDBJ whole genome shotgun (WGS) entry which is preliminary data.</text>
</comment>
<organism evidence="1 2">
    <name type="scientific">Thermoproteus sp. AZ2</name>
    <dbReference type="NCBI Taxonomy" id="1609232"/>
    <lineage>
        <taxon>Archaea</taxon>
        <taxon>Thermoproteota</taxon>
        <taxon>Thermoprotei</taxon>
        <taxon>Thermoproteales</taxon>
        <taxon>Thermoproteaceae</taxon>
        <taxon>Thermoproteus</taxon>
    </lineage>
</organism>
<sequence length="178" mass="19791">MSIVAESEGNCPACGAPTFKLVGLLYDIPHFGNTVLWIGHCRTCGYRYFDLEYAESGQPTRIIFKAENGEDVAKSWLIRSKTGSIKSPELGFDLEPGPSAEPFITTVEGFLYRALDYAERLEALEPEKADKVEEFMAKVRRAIDEGGFTLIVEDPQGKSAIIPRRPEIVRVERLSSTS</sequence>
<dbReference type="Proteomes" id="UP000033636">
    <property type="component" value="Unassembled WGS sequence"/>
</dbReference>
<gene>
    <name evidence="1" type="ORF">TU35_003730</name>
</gene>
<proteinExistence type="predicted"/>